<evidence type="ECO:0000256" key="1">
    <source>
        <dbReference type="SAM" id="MobiDB-lite"/>
    </source>
</evidence>
<feature type="compositionally biased region" description="Acidic residues" evidence="1">
    <location>
        <begin position="67"/>
        <end position="86"/>
    </location>
</feature>
<feature type="compositionally biased region" description="Basic and acidic residues" evidence="1">
    <location>
        <begin position="196"/>
        <end position="211"/>
    </location>
</feature>
<feature type="region of interest" description="Disordered" evidence="1">
    <location>
        <begin position="340"/>
        <end position="378"/>
    </location>
</feature>
<feature type="compositionally biased region" description="Low complexity" evidence="1">
    <location>
        <begin position="281"/>
        <end position="296"/>
    </location>
</feature>
<feature type="compositionally biased region" description="Low complexity" evidence="1">
    <location>
        <begin position="91"/>
        <end position="103"/>
    </location>
</feature>
<evidence type="ECO:0000313" key="2">
    <source>
        <dbReference type="EMBL" id="OSX65342.1"/>
    </source>
</evidence>
<reference evidence="2 3" key="1">
    <citation type="submission" date="2017-04" db="EMBL/GenBank/DDBJ databases">
        <title>Genome Sequence of the Model Brown-Rot Fungus Postia placenta SB12.</title>
        <authorList>
            <consortium name="DOE Joint Genome Institute"/>
            <person name="Gaskell J."/>
            <person name="Kersten P."/>
            <person name="Larrondo L.F."/>
            <person name="Canessa P."/>
            <person name="Martinez D."/>
            <person name="Hibbett D."/>
            <person name="Schmoll M."/>
            <person name="Kubicek C.P."/>
            <person name="Martinez A.T."/>
            <person name="Yadav J."/>
            <person name="Master E."/>
            <person name="Magnuson J.K."/>
            <person name="James T."/>
            <person name="Yaver D."/>
            <person name="Berka R."/>
            <person name="Labutti K."/>
            <person name="Lipzen A."/>
            <person name="Aerts A."/>
            <person name="Barry K."/>
            <person name="Henrissat B."/>
            <person name="Blanchette R."/>
            <person name="Grigoriev I."/>
            <person name="Cullen D."/>
        </authorList>
    </citation>
    <scope>NUCLEOTIDE SEQUENCE [LARGE SCALE GENOMIC DNA]</scope>
    <source>
        <strain evidence="2 3">MAD-698-R-SB12</strain>
    </source>
</reference>
<name>A0A1X6NA04_9APHY</name>
<gene>
    <name evidence="2" type="ORF">POSPLADRAFT_1054096</name>
</gene>
<feature type="compositionally biased region" description="Basic residues" evidence="1">
    <location>
        <begin position="268"/>
        <end position="280"/>
    </location>
</feature>
<protein>
    <submittedName>
        <fullName evidence="2">Uncharacterized protein</fullName>
    </submittedName>
</protein>
<evidence type="ECO:0000313" key="3">
    <source>
        <dbReference type="Proteomes" id="UP000194127"/>
    </source>
</evidence>
<dbReference type="GeneID" id="36325434"/>
<dbReference type="RefSeq" id="XP_024342136.1">
    <property type="nucleotide sequence ID" value="XM_024480484.1"/>
</dbReference>
<dbReference type="Proteomes" id="UP000194127">
    <property type="component" value="Unassembled WGS sequence"/>
</dbReference>
<sequence>MSLRIKLPKQTAQNSEAGPSKPMKRGRIQSDDEAEVSPSSSMHDYGAAQPSTKRGRVDEHKQRGGEPDDDGEDEVDVDIEAEEEEETRFLPPSQSVSVSPHPNSRSKRKPQTSSRSKAKSDSRSGSSRPERKTRRAPIVWSDSSDEDGEFVDAGRIMDPEDEDFAPVPSQPKKAASATKPRNGKLVVSGKSNRGALKKEEKEFAIRDERKLPAPTASMSKEKQPLPSTSNKRPAPKEEDHAVPATLDASEKAQPESSITAEDPVPPPPKKRKLPPIKKNKTTTPSTPSTARPAAPAAKKEPPAPPPPATPSTDTSVRKVAATANHADFDLRDKSVYAQLFSKPAGSTPNAGLNRKEKEEERRRELNKMREEARAKRATEAKRAFDLQAAQEKISKVEERFRARKSMAAFPNVLGGYFKAIYDREHGKER</sequence>
<dbReference type="OrthoDB" id="3362703at2759"/>
<keyword evidence="3" id="KW-1185">Reference proteome</keyword>
<feature type="region of interest" description="Disordered" evidence="1">
    <location>
        <begin position="1"/>
        <end position="317"/>
    </location>
</feature>
<dbReference type="EMBL" id="KZ110593">
    <property type="protein sequence ID" value="OSX65342.1"/>
    <property type="molecule type" value="Genomic_DNA"/>
</dbReference>
<proteinExistence type="predicted"/>
<feature type="compositionally biased region" description="Basic and acidic residues" evidence="1">
    <location>
        <begin position="55"/>
        <end position="66"/>
    </location>
</feature>
<organism evidence="2 3">
    <name type="scientific">Postia placenta MAD-698-R-SB12</name>
    <dbReference type="NCBI Taxonomy" id="670580"/>
    <lineage>
        <taxon>Eukaryota</taxon>
        <taxon>Fungi</taxon>
        <taxon>Dikarya</taxon>
        <taxon>Basidiomycota</taxon>
        <taxon>Agaricomycotina</taxon>
        <taxon>Agaricomycetes</taxon>
        <taxon>Polyporales</taxon>
        <taxon>Adustoporiaceae</taxon>
        <taxon>Rhodonia</taxon>
    </lineage>
</organism>
<dbReference type="AlphaFoldDB" id="A0A1X6NA04"/>
<accession>A0A1X6NA04</accession>
<feature type="compositionally biased region" description="Basic and acidic residues" evidence="1">
    <location>
        <begin position="353"/>
        <end position="378"/>
    </location>
</feature>